<keyword evidence="2" id="KW-1185">Reference proteome</keyword>
<proteinExistence type="predicted"/>
<dbReference type="RefSeq" id="WP_014810707.1">
    <property type="nucleotide sequence ID" value="NC_018025.1"/>
</dbReference>
<sequence>MEKGQQPLQSSLEDIILDRVNGPGWVATRGVVKDPRSAEASEIEEAEQAMRNLAKRGLVRLWRLTVEHDGSKMMAAARLDLELDKDLEERGAWARAEPYE</sequence>
<reference evidence="2" key="1">
    <citation type="submission" date="2012-06" db="EMBL/GenBank/DDBJ databases">
        <title>Complete sequence of chromosome of Desulfomonile tiedjei DSM 6799.</title>
        <authorList>
            <person name="Lucas S."/>
            <person name="Copeland A."/>
            <person name="Lapidus A."/>
            <person name="Glavina del Rio T."/>
            <person name="Dalin E."/>
            <person name="Tice H."/>
            <person name="Bruce D."/>
            <person name="Goodwin L."/>
            <person name="Pitluck S."/>
            <person name="Peters L."/>
            <person name="Ovchinnikova G."/>
            <person name="Zeytun A."/>
            <person name="Lu M."/>
            <person name="Kyrpides N."/>
            <person name="Mavromatis K."/>
            <person name="Ivanova N."/>
            <person name="Brettin T."/>
            <person name="Detter J.C."/>
            <person name="Han C."/>
            <person name="Larimer F."/>
            <person name="Land M."/>
            <person name="Hauser L."/>
            <person name="Markowitz V."/>
            <person name="Cheng J.-F."/>
            <person name="Hugenholtz P."/>
            <person name="Woyke T."/>
            <person name="Wu D."/>
            <person name="Spring S."/>
            <person name="Schroeder M."/>
            <person name="Brambilla E."/>
            <person name="Klenk H.-P."/>
            <person name="Eisen J.A."/>
        </authorList>
    </citation>
    <scope>NUCLEOTIDE SEQUENCE [LARGE SCALE GENOMIC DNA]</scope>
    <source>
        <strain evidence="2">ATCC 49306 / DSM 6799 / DCB-1</strain>
    </source>
</reference>
<evidence type="ECO:0000313" key="2">
    <source>
        <dbReference type="Proteomes" id="UP000006055"/>
    </source>
</evidence>
<dbReference type="Proteomes" id="UP000006055">
    <property type="component" value="Chromosome"/>
</dbReference>
<dbReference type="KEGG" id="dti:Desti_2901"/>
<dbReference type="EMBL" id="CP003360">
    <property type="protein sequence ID" value="AFM25570.1"/>
    <property type="molecule type" value="Genomic_DNA"/>
</dbReference>
<evidence type="ECO:0000313" key="1">
    <source>
        <dbReference type="EMBL" id="AFM25570.1"/>
    </source>
</evidence>
<gene>
    <name evidence="1" type="ordered locus">Desti_2901</name>
</gene>
<accession>I4C7M9</accession>
<dbReference type="AlphaFoldDB" id="I4C7M9"/>
<dbReference type="HOGENOM" id="CLU_2301309_0_0_7"/>
<organism evidence="1 2">
    <name type="scientific">Desulfomonile tiedjei (strain ATCC 49306 / DSM 6799 / DCB-1)</name>
    <dbReference type="NCBI Taxonomy" id="706587"/>
    <lineage>
        <taxon>Bacteria</taxon>
        <taxon>Pseudomonadati</taxon>
        <taxon>Thermodesulfobacteriota</taxon>
        <taxon>Desulfomonilia</taxon>
        <taxon>Desulfomonilales</taxon>
        <taxon>Desulfomonilaceae</taxon>
        <taxon>Desulfomonile</taxon>
    </lineage>
</organism>
<dbReference type="STRING" id="706587.Desti_2901"/>
<protein>
    <submittedName>
        <fullName evidence="1">Uncharacterized protein</fullName>
    </submittedName>
</protein>
<name>I4C7M9_DESTA</name>